<dbReference type="InterPro" id="IPR051010">
    <property type="entry name" value="BCAA_transport"/>
</dbReference>
<keyword evidence="5" id="KW-1185">Reference proteome</keyword>
<dbReference type="EMBL" id="CP002299">
    <property type="protein sequence ID" value="ADP81715.1"/>
    <property type="molecule type" value="Genomic_DNA"/>
</dbReference>
<dbReference type="InterPro" id="IPR028081">
    <property type="entry name" value="Leu-bd"/>
</dbReference>
<dbReference type="SUPFAM" id="SSF53822">
    <property type="entry name" value="Periplasmic binding protein-like I"/>
    <property type="match status" value="1"/>
</dbReference>
<dbReference type="AlphaFoldDB" id="E3J1P7"/>
<dbReference type="Pfam" id="PF13458">
    <property type="entry name" value="Peripla_BP_6"/>
    <property type="match status" value="1"/>
</dbReference>
<dbReference type="InParanoid" id="E3J1P7"/>
<protein>
    <recommendedName>
        <fullName evidence="3">Leucine-binding protein domain-containing protein</fullName>
    </recommendedName>
</protein>
<proteinExistence type="inferred from homology"/>
<accession>E3J1P7</accession>
<gene>
    <name evidence="4" type="ordered locus">FraEuI1c_3708</name>
</gene>
<reference evidence="4 5" key="1">
    <citation type="submission" date="2010-10" db="EMBL/GenBank/DDBJ databases">
        <title>Complete sequence of Frankia sp. EuI1c.</title>
        <authorList>
            <consortium name="US DOE Joint Genome Institute"/>
            <person name="Lucas S."/>
            <person name="Copeland A."/>
            <person name="Lapidus A."/>
            <person name="Cheng J.-F."/>
            <person name="Bruce D."/>
            <person name="Goodwin L."/>
            <person name="Pitluck S."/>
            <person name="Chertkov O."/>
            <person name="Detter J.C."/>
            <person name="Han C."/>
            <person name="Tapia R."/>
            <person name="Land M."/>
            <person name="Hauser L."/>
            <person name="Jeffries C."/>
            <person name="Kyrpides N."/>
            <person name="Ivanova N."/>
            <person name="Mikhailova N."/>
            <person name="Beauchemin N."/>
            <person name="Sen A."/>
            <person name="Sur S.A."/>
            <person name="Gtari M."/>
            <person name="Wall L."/>
            <person name="Tisa L."/>
            <person name="Woyke T."/>
        </authorList>
    </citation>
    <scope>NUCLEOTIDE SEQUENCE [LARGE SCALE GENOMIC DNA]</scope>
    <source>
        <strain evidence="5">DSM 45817 / CECT 9037 / EuI1c</strain>
    </source>
</reference>
<dbReference type="KEGG" id="fri:FraEuI1c_3708"/>
<dbReference type="InterPro" id="IPR028082">
    <property type="entry name" value="Peripla_BP_I"/>
</dbReference>
<evidence type="ECO:0000313" key="5">
    <source>
        <dbReference type="Proteomes" id="UP000002484"/>
    </source>
</evidence>
<comment type="similarity">
    <text evidence="1">Belongs to the leucine-binding protein family.</text>
</comment>
<organism evidence="4 5">
    <name type="scientific">Pseudofrankia inefficax (strain DSM 45817 / CECT 9037 / DDB 130130 / EuI1c)</name>
    <name type="common">Frankia inefficax</name>
    <dbReference type="NCBI Taxonomy" id="298654"/>
    <lineage>
        <taxon>Bacteria</taxon>
        <taxon>Bacillati</taxon>
        <taxon>Actinomycetota</taxon>
        <taxon>Actinomycetes</taxon>
        <taxon>Frankiales</taxon>
        <taxon>Frankiaceae</taxon>
        <taxon>Pseudofrankia</taxon>
    </lineage>
</organism>
<evidence type="ECO:0000256" key="1">
    <source>
        <dbReference type="ARBA" id="ARBA00010062"/>
    </source>
</evidence>
<evidence type="ECO:0000256" key="2">
    <source>
        <dbReference type="ARBA" id="ARBA00022729"/>
    </source>
</evidence>
<dbReference type="RefSeq" id="WP_013424833.1">
    <property type="nucleotide sequence ID" value="NC_014666.1"/>
</dbReference>
<dbReference type="OrthoDB" id="3204832at2"/>
<sequence length="423" mass="43094" precursor="true">MPTGSLADAVRRGPTRLRLRATVLLAALLLVATACGGSSDKAATATTTKTYKIGVLTDITGPSSALGKKVLAAVRAGIGVAGTEGYKIQYVTGDTQSTAAGAGTAAQKLVNQDHVFAVILISNLGYGAAPFLTAKGVPVFGGDIDGPEWLTSRNMFSVFGYPDYTKVETTTGQFFKLVGATTIGAIAYGVVPSAALSAQATAVSSTAAGLKTGYLNAQVPLGSTDVGPMVLAMKSAKVDGAIFLLQQNTAFAVIEGLGQQGAALKAPLLTGGYGADLLDAGPGAQRDAQGAYFQLPFEPAEMGTPATEKFQAALRQYAGFTEPGGLNEYIAYLSVDALVAGLKKAGDRPTQASLITAMLGISDYDGAGLFGSHTMSFAMADRGKGGVGSDNCLWFTRFEGSSFHLVQGADPLCGSVIAGKTVS</sequence>
<feature type="domain" description="Leucine-binding protein" evidence="3">
    <location>
        <begin position="50"/>
        <end position="376"/>
    </location>
</feature>
<name>E3J1P7_PSEI1</name>
<dbReference type="eggNOG" id="COG0683">
    <property type="taxonomic scope" value="Bacteria"/>
</dbReference>
<evidence type="ECO:0000259" key="3">
    <source>
        <dbReference type="Pfam" id="PF13458"/>
    </source>
</evidence>
<dbReference type="Gene3D" id="3.40.50.2300">
    <property type="match status" value="2"/>
</dbReference>
<dbReference type="PANTHER" id="PTHR30483">
    <property type="entry name" value="LEUCINE-SPECIFIC-BINDING PROTEIN"/>
    <property type="match status" value="1"/>
</dbReference>
<dbReference type="PANTHER" id="PTHR30483:SF6">
    <property type="entry name" value="PERIPLASMIC BINDING PROTEIN OF ABC TRANSPORTER FOR NATURAL AMINO ACIDS"/>
    <property type="match status" value="1"/>
</dbReference>
<dbReference type="Proteomes" id="UP000002484">
    <property type="component" value="Chromosome"/>
</dbReference>
<dbReference type="STRING" id="298654.FraEuI1c_3708"/>
<dbReference type="HOGENOM" id="CLU_054023_0_0_11"/>
<evidence type="ECO:0000313" key="4">
    <source>
        <dbReference type="EMBL" id="ADP81715.1"/>
    </source>
</evidence>
<keyword evidence="2" id="KW-0732">Signal</keyword>